<keyword evidence="3" id="KW-1185">Reference proteome</keyword>
<dbReference type="RefSeq" id="WP_073304849.1">
    <property type="nucleotide sequence ID" value="NZ_FRAW01000019.1"/>
</dbReference>
<proteinExistence type="predicted"/>
<dbReference type="Proteomes" id="UP000184275">
    <property type="component" value="Unassembled WGS sequence"/>
</dbReference>
<dbReference type="InterPro" id="IPR017792">
    <property type="entry name" value="UAAP1"/>
</dbReference>
<dbReference type="AlphaFoldDB" id="A0A1M6VMU7"/>
<accession>A0A1M6VMU7</accession>
<dbReference type="Pfam" id="PF09347">
    <property type="entry name" value="DUF1989"/>
    <property type="match status" value="1"/>
</dbReference>
<reference evidence="3" key="1">
    <citation type="submission" date="2016-11" db="EMBL/GenBank/DDBJ databases">
        <authorList>
            <person name="Varghese N."/>
            <person name="Submissions S."/>
        </authorList>
    </citation>
    <scope>NUCLEOTIDE SEQUENCE [LARGE SCALE GENOMIC DNA]</scope>
    <source>
        <strain evidence="3">UWOS</strain>
    </source>
</reference>
<evidence type="ECO:0000313" key="3">
    <source>
        <dbReference type="Proteomes" id="UP000184275"/>
    </source>
</evidence>
<dbReference type="EMBL" id="FRAW01000019">
    <property type="protein sequence ID" value="SHK82887.1"/>
    <property type="molecule type" value="Genomic_DNA"/>
</dbReference>
<evidence type="ECO:0000259" key="1">
    <source>
        <dbReference type="Pfam" id="PF09347"/>
    </source>
</evidence>
<name>A0A1M6VMU7_9BACT</name>
<protein>
    <recommendedName>
        <fullName evidence="1">DUF1989 domain-containing protein</fullName>
    </recommendedName>
</protein>
<dbReference type="PANTHER" id="PTHR31527:SF0">
    <property type="entry name" value="RE64534P"/>
    <property type="match status" value="1"/>
</dbReference>
<organism evidence="2 3">
    <name type="scientific">Fibrobacter intestinalis</name>
    <dbReference type="NCBI Taxonomy" id="28122"/>
    <lineage>
        <taxon>Bacteria</taxon>
        <taxon>Pseudomonadati</taxon>
        <taxon>Fibrobacterota</taxon>
        <taxon>Fibrobacteria</taxon>
        <taxon>Fibrobacterales</taxon>
        <taxon>Fibrobacteraceae</taxon>
        <taxon>Fibrobacter</taxon>
    </lineage>
</organism>
<gene>
    <name evidence="2" type="ORF">SAMN05720469_11942</name>
</gene>
<dbReference type="PANTHER" id="PTHR31527">
    <property type="entry name" value="RE64534P"/>
    <property type="match status" value="1"/>
</dbReference>
<evidence type="ECO:0000313" key="2">
    <source>
        <dbReference type="EMBL" id="SHK82887.1"/>
    </source>
</evidence>
<dbReference type="InterPro" id="IPR018959">
    <property type="entry name" value="DUF1989"/>
</dbReference>
<feature type="domain" description="DUF1989" evidence="1">
    <location>
        <begin position="11"/>
        <end position="182"/>
    </location>
</feature>
<sequence length="238" mass="27153">MENEKVLTSKTIAGGWNYSRIVKRGQKIRLTDLEGGANASLLCYNAKNFTERFNLGDTLKIQHVCRIAENCCLYSDMGRILLSVVKDTVGWHDPLCGCTHANLIKERFGEHDYQHYQNDFFRNGYDSLLVEIGKYGMTKRDFTELVNFFSKVVVTSDGKMTFVENNSKPGDYVELRAEMDTLVVIDTGMHSLNPSKEYLRKPVKVELLPCEFSEADDPCFIWCPENGRGFINTADYNL</sequence>
<dbReference type="NCBIfam" id="TIGR03425">
    <property type="entry name" value="urea_degr_2"/>
    <property type="match status" value="1"/>
</dbReference>